<organism evidence="1 2">
    <name type="scientific">Phanerochaete sordida</name>
    <dbReference type="NCBI Taxonomy" id="48140"/>
    <lineage>
        <taxon>Eukaryota</taxon>
        <taxon>Fungi</taxon>
        <taxon>Dikarya</taxon>
        <taxon>Basidiomycota</taxon>
        <taxon>Agaricomycotina</taxon>
        <taxon>Agaricomycetes</taxon>
        <taxon>Polyporales</taxon>
        <taxon>Phanerochaetaceae</taxon>
        <taxon>Phanerochaete</taxon>
    </lineage>
</organism>
<keyword evidence="2" id="KW-1185">Reference proteome</keyword>
<evidence type="ECO:0000313" key="2">
    <source>
        <dbReference type="Proteomes" id="UP000703269"/>
    </source>
</evidence>
<dbReference type="AlphaFoldDB" id="A0A9P3GD08"/>
<proteinExistence type="predicted"/>
<reference evidence="1 2" key="1">
    <citation type="submission" date="2021-08" db="EMBL/GenBank/DDBJ databases">
        <title>Draft Genome Sequence of Phanerochaete sordida strain YK-624.</title>
        <authorList>
            <person name="Mori T."/>
            <person name="Dohra H."/>
            <person name="Suzuki T."/>
            <person name="Kawagishi H."/>
            <person name="Hirai H."/>
        </authorList>
    </citation>
    <scope>NUCLEOTIDE SEQUENCE [LARGE SCALE GENOMIC DNA]</scope>
    <source>
        <strain evidence="1 2">YK-624</strain>
    </source>
</reference>
<name>A0A9P3GD08_9APHY</name>
<protein>
    <submittedName>
        <fullName evidence="1">Uncharacterized protein</fullName>
    </submittedName>
</protein>
<accession>A0A9P3GD08</accession>
<comment type="caution">
    <text evidence="1">The sequence shown here is derived from an EMBL/GenBank/DDBJ whole genome shotgun (WGS) entry which is preliminary data.</text>
</comment>
<gene>
    <name evidence="1" type="ORF">PsYK624_088010</name>
</gene>
<sequence>MSESTDRPENVEEILKKLCAITAELSRDGGESSVDEAAVKRRVVAESDGAITLATLSQTHLVRVTVNDRNVEGRMVMGDALKFNGVINVASWTGNSNGWLYQWLGSGQMTLNLSNSRPPQGNQLTITFIRGAGGALAAMYQGNPFNDGGVVSQGTGVGNLFD</sequence>
<evidence type="ECO:0000313" key="1">
    <source>
        <dbReference type="EMBL" id="GJE92646.1"/>
    </source>
</evidence>
<dbReference type="Proteomes" id="UP000703269">
    <property type="component" value="Unassembled WGS sequence"/>
</dbReference>
<dbReference type="EMBL" id="BPQB01000027">
    <property type="protein sequence ID" value="GJE92646.1"/>
    <property type="molecule type" value="Genomic_DNA"/>
</dbReference>